<evidence type="ECO:0000256" key="2">
    <source>
        <dbReference type="ARBA" id="ARBA00022692"/>
    </source>
</evidence>
<accession>A0A9P7Z5G0</accession>
<dbReference type="InterPro" id="IPR056552">
    <property type="entry name" value="Ribonucl_Kappa"/>
</dbReference>
<keyword evidence="3 5" id="KW-1133">Transmembrane helix</keyword>
<reference evidence="6" key="1">
    <citation type="journal article" date="2021" name="IMA Fungus">
        <title>Genomic characterization of three marine fungi, including Emericellopsis atlantica sp. nov. with signatures of a generalist lifestyle and marine biomass degradation.</title>
        <authorList>
            <person name="Hagestad O.C."/>
            <person name="Hou L."/>
            <person name="Andersen J.H."/>
            <person name="Hansen E.H."/>
            <person name="Altermark B."/>
            <person name="Li C."/>
            <person name="Kuhnert E."/>
            <person name="Cox R.J."/>
            <person name="Crous P.W."/>
            <person name="Spatafora J.W."/>
            <person name="Lail K."/>
            <person name="Amirebrahimi M."/>
            <person name="Lipzen A."/>
            <person name="Pangilinan J."/>
            <person name="Andreopoulos W."/>
            <person name="Hayes R.D."/>
            <person name="Ng V."/>
            <person name="Grigoriev I.V."/>
            <person name="Jackson S.A."/>
            <person name="Sutton T.D.S."/>
            <person name="Dobson A.D.W."/>
            <person name="Rama T."/>
        </authorList>
    </citation>
    <scope>NUCLEOTIDE SEQUENCE</scope>
    <source>
        <strain evidence="6">TRa3180A</strain>
    </source>
</reference>
<dbReference type="AlphaFoldDB" id="A0A9P7Z5G0"/>
<evidence type="ECO:0000256" key="5">
    <source>
        <dbReference type="SAM" id="Phobius"/>
    </source>
</evidence>
<name>A0A9P7Z5G0_9HELO</name>
<proteinExistence type="predicted"/>
<dbReference type="Proteomes" id="UP000887226">
    <property type="component" value="Unassembled WGS sequence"/>
</dbReference>
<evidence type="ECO:0000256" key="3">
    <source>
        <dbReference type="ARBA" id="ARBA00022989"/>
    </source>
</evidence>
<evidence type="ECO:0000256" key="4">
    <source>
        <dbReference type="ARBA" id="ARBA00023136"/>
    </source>
</evidence>
<organism evidence="6 7">
    <name type="scientific">Calycina marina</name>
    <dbReference type="NCBI Taxonomy" id="1763456"/>
    <lineage>
        <taxon>Eukaryota</taxon>
        <taxon>Fungi</taxon>
        <taxon>Dikarya</taxon>
        <taxon>Ascomycota</taxon>
        <taxon>Pezizomycotina</taxon>
        <taxon>Leotiomycetes</taxon>
        <taxon>Helotiales</taxon>
        <taxon>Pezizellaceae</taxon>
        <taxon>Calycina</taxon>
    </lineage>
</organism>
<dbReference type="Pfam" id="PF23489">
    <property type="entry name" value="V-ATPase_su_f"/>
    <property type="match status" value="1"/>
</dbReference>
<dbReference type="OrthoDB" id="67317at2759"/>
<keyword evidence="2 5" id="KW-0812">Transmembrane</keyword>
<evidence type="ECO:0000256" key="1">
    <source>
        <dbReference type="ARBA" id="ARBA00004370"/>
    </source>
</evidence>
<keyword evidence="7" id="KW-1185">Reference proteome</keyword>
<protein>
    <submittedName>
        <fullName evidence="6">Uncharacterized protein</fullName>
    </submittedName>
</protein>
<feature type="transmembrane region" description="Helical" evidence="5">
    <location>
        <begin position="51"/>
        <end position="75"/>
    </location>
</feature>
<evidence type="ECO:0000313" key="6">
    <source>
        <dbReference type="EMBL" id="KAG9245695.1"/>
    </source>
</evidence>
<keyword evidence="4 5" id="KW-0472">Membrane</keyword>
<evidence type="ECO:0000313" key="7">
    <source>
        <dbReference type="Proteomes" id="UP000887226"/>
    </source>
</evidence>
<dbReference type="EMBL" id="MU253834">
    <property type="protein sequence ID" value="KAG9245695.1"/>
    <property type="molecule type" value="Genomic_DNA"/>
</dbReference>
<gene>
    <name evidence="6" type="ORF">BJ878DRAFT_418615</name>
</gene>
<feature type="transmembrane region" description="Helical" evidence="5">
    <location>
        <begin position="12"/>
        <end position="31"/>
    </location>
</feature>
<sequence length="88" mass="9293">MKPVFGMGQAWSCIVMSAFAIVILSVIGALFKSGHHSMMGSTEDPKDGAAVAATVFGAVIVYALFLVGCSFQAFLHIRDNRRGAITLS</sequence>
<comment type="subcellular location">
    <subcellularLocation>
        <location evidence="1">Membrane</location>
    </subcellularLocation>
</comment>
<comment type="caution">
    <text evidence="6">The sequence shown here is derived from an EMBL/GenBank/DDBJ whole genome shotgun (WGS) entry which is preliminary data.</text>
</comment>
<dbReference type="GO" id="GO:0016020">
    <property type="term" value="C:membrane"/>
    <property type="evidence" value="ECO:0007669"/>
    <property type="project" value="UniProtKB-SubCell"/>
</dbReference>